<proteinExistence type="predicted"/>
<dbReference type="PANTHER" id="PTHR33232:SF20">
    <property type="entry name" value="PROTEIN SIEVE ELEMENT OCCLUSION B-LIKE"/>
    <property type="match status" value="1"/>
</dbReference>
<dbReference type="InterPro" id="IPR027942">
    <property type="entry name" value="SEO_N"/>
</dbReference>
<feature type="domain" description="Sieve element occlusion C-terminal" evidence="2">
    <location>
        <begin position="667"/>
        <end position="706"/>
    </location>
</feature>
<evidence type="ECO:0000259" key="2">
    <source>
        <dbReference type="Pfam" id="PF14577"/>
    </source>
</evidence>
<dbReference type="Pfam" id="PF14577">
    <property type="entry name" value="SEO_C"/>
    <property type="match status" value="2"/>
</dbReference>
<keyword evidence="4" id="KW-1185">Reference proteome</keyword>
<feature type="domain" description="Sieve element occlusion N-terminal" evidence="1">
    <location>
        <begin position="29"/>
        <end position="302"/>
    </location>
</feature>
<name>A0A443N782_9MAGN</name>
<dbReference type="InterPro" id="IPR027944">
    <property type="entry name" value="SEO_C"/>
</dbReference>
<sequence>MALLSSILNIGEKVIPTPQKVVQTQSSPDDKKVIQQIVSTHSPDANYAVDEKALLSMAQDILSQATPTLSLDPKSDSKVAVDKTQEGITDELAFTIHKIGCELSCDCSGGGDMKSITQAVFNTLVKYSWEDKAVIALAAFAVSYGEFCLLSQLHATNPLAKYVIQLKPLPDISERETLISVLLQVVIDVTKTIIELNDLPSQYISRDKPPFSEAWTQLTTAVYWAIKGIVACSTQSIGLMSMGPGYMVSITETRKKLTEITQMLKNIHVNLTNILAQCYKEIKEKQENEGYYHIHNVIGSTHTDNLEVFLELIHAKDDQPLFNGVTKKKVSLNVLKGQTVVLFISYFDISDEEIKEIALQVGKTERQYEIVWLPIVEKPEVTKEIRDEILRKASLMPWYSLHYSLTLQSYVIKYFKKDWHFEKKPLLVAFDVQGKVVNFNAYHMIMIWGSAAYPFHVQREETLWKETKWSLEFLIGGVVSESVQWLKERIIYLYGGDDLDWIRKFTSTTKEVVKGEGIILELIYIGKKHTETIIKENLSKVLDEEKRRRFRARLDCILYSKMKFGSSIDTDKTFEDVMMLLGSDGSGDGWTVIGHGSQDVVTLNAEKVMECLVQLKDKKGKFTIRNFFSTFHEVIKVVIGSKKPEGEHVEIGQRPLDNGGTSQVTGQPKKHCKHIYIPSTNGIIPENMVCVDCRRPMEKYIMYKCCIE</sequence>
<gene>
    <name evidence="3" type="ORF">CKAN_00271400</name>
</gene>
<evidence type="ECO:0000313" key="3">
    <source>
        <dbReference type="EMBL" id="RWR74387.1"/>
    </source>
</evidence>
<evidence type="ECO:0000313" key="4">
    <source>
        <dbReference type="Proteomes" id="UP000283530"/>
    </source>
</evidence>
<dbReference type="AlphaFoldDB" id="A0A443N782"/>
<feature type="domain" description="Sieve element occlusion C-terminal" evidence="2">
    <location>
        <begin position="459"/>
        <end position="637"/>
    </location>
</feature>
<comment type="caution">
    <text evidence="3">The sequence shown here is derived from an EMBL/GenBank/DDBJ whole genome shotgun (WGS) entry which is preliminary data.</text>
</comment>
<dbReference type="Pfam" id="PF14576">
    <property type="entry name" value="SEO_N"/>
    <property type="match status" value="1"/>
</dbReference>
<accession>A0A443N782</accession>
<dbReference type="OrthoDB" id="10277474at2759"/>
<dbReference type="InterPro" id="IPR039299">
    <property type="entry name" value="SEOA"/>
</dbReference>
<dbReference type="PANTHER" id="PTHR33232">
    <property type="entry name" value="PROTEIN SIEVE ELEMENT OCCLUSION B-LIKE"/>
    <property type="match status" value="1"/>
</dbReference>
<organism evidence="3 4">
    <name type="scientific">Cinnamomum micranthum f. kanehirae</name>
    <dbReference type="NCBI Taxonomy" id="337451"/>
    <lineage>
        <taxon>Eukaryota</taxon>
        <taxon>Viridiplantae</taxon>
        <taxon>Streptophyta</taxon>
        <taxon>Embryophyta</taxon>
        <taxon>Tracheophyta</taxon>
        <taxon>Spermatophyta</taxon>
        <taxon>Magnoliopsida</taxon>
        <taxon>Magnoliidae</taxon>
        <taxon>Laurales</taxon>
        <taxon>Lauraceae</taxon>
        <taxon>Cinnamomum</taxon>
    </lineage>
</organism>
<dbReference type="GO" id="GO:0010088">
    <property type="term" value="P:phloem development"/>
    <property type="evidence" value="ECO:0007669"/>
    <property type="project" value="InterPro"/>
</dbReference>
<protein>
    <submittedName>
        <fullName evidence="3">Protein SIEVE ELEMENT OCCLUSION B</fullName>
    </submittedName>
</protein>
<dbReference type="Proteomes" id="UP000283530">
    <property type="component" value="Unassembled WGS sequence"/>
</dbReference>
<dbReference type="EMBL" id="QPKB01000001">
    <property type="protein sequence ID" value="RWR74387.1"/>
    <property type="molecule type" value="Genomic_DNA"/>
</dbReference>
<evidence type="ECO:0000259" key="1">
    <source>
        <dbReference type="Pfam" id="PF14576"/>
    </source>
</evidence>
<reference evidence="3 4" key="1">
    <citation type="journal article" date="2019" name="Nat. Plants">
        <title>Stout camphor tree genome fills gaps in understanding of flowering plant genome evolution.</title>
        <authorList>
            <person name="Chaw S.M."/>
            <person name="Liu Y.C."/>
            <person name="Wu Y.W."/>
            <person name="Wang H.Y."/>
            <person name="Lin C.I."/>
            <person name="Wu C.S."/>
            <person name="Ke H.M."/>
            <person name="Chang L.Y."/>
            <person name="Hsu C.Y."/>
            <person name="Yang H.T."/>
            <person name="Sudianto E."/>
            <person name="Hsu M.H."/>
            <person name="Wu K.P."/>
            <person name="Wang L.N."/>
            <person name="Leebens-Mack J.H."/>
            <person name="Tsai I.J."/>
        </authorList>
    </citation>
    <scope>NUCLEOTIDE SEQUENCE [LARGE SCALE GENOMIC DNA]</scope>
    <source>
        <strain evidence="4">cv. Chaw 1501</strain>
        <tissue evidence="3">Young leaves</tissue>
    </source>
</reference>
<dbReference type="STRING" id="337451.A0A443N782"/>